<protein>
    <submittedName>
        <fullName evidence="11">A disintegrin and metalloproteinase with thrombospondin motifs 18 isoform X1</fullName>
    </submittedName>
</protein>
<dbReference type="PROSITE" id="PS50215">
    <property type="entry name" value="ADAM_MEPRO"/>
    <property type="match status" value="2"/>
</dbReference>
<dbReference type="InterPro" id="IPR001590">
    <property type="entry name" value="Peptidase_M12B"/>
</dbReference>
<evidence type="ECO:0000256" key="2">
    <source>
        <dbReference type="ARBA" id="ARBA00022723"/>
    </source>
</evidence>
<keyword evidence="5 11" id="KW-0482">Metalloprotease</keyword>
<proteinExistence type="predicted"/>
<dbReference type="SUPFAM" id="SSF55486">
    <property type="entry name" value="Metalloproteases ('zincins'), catalytic domain"/>
    <property type="match status" value="2"/>
</dbReference>
<keyword evidence="3" id="KW-0378">Hydrolase</keyword>
<evidence type="ECO:0000256" key="3">
    <source>
        <dbReference type="ARBA" id="ARBA00022801"/>
    </source>
</evidence>
<dbReference type="Pfam" id="PF13582">
    <property type="entry name" value="Reprolysin_3"/>
    <property type="match status" value="2"/>
</dbReference>
<dbReference type="Proteomes" id="UP001607303">
    <property type="component" value="Unassembled WGS sequence"/>
</dbReference>
<dbReference type="GO" id="GO:0006508">
    <property type="term" value="P:proteolysis"/>
    <property type="evidence" value="ECO:0007669"/>
    <property type="project" value="UniProtKB-KW"/>
</dbReference>
<name>A0ABD2BPJ8_VESMC</name>
<dbReference type="GO" id="GO:0046872">
    <property type="term" value="F:metal ion binding"/>
    <property type="evidence" value="ECO:0007669"/>
    <property type="project" value="UniProtKB-KW"/>
</dbReference>
<feature type="binding site" evidence="8">
    <location>
        <position position="1220"/>
    </location>
    <ligand>
        <name>Zn(2+)</name>
        <dbReference type="ChEBI" id="CHEBI:29105"/>
        <note>catalytic</note>
    </ligand>
</feature>
<dbReference type="InterPro" id="IPR006586">
    <property type="entry name" value="ADAM_Cys-rich"/>
</dbReference>
<dbReference type="PANTHER" id="PTHR11905:SF249">
    <property type="entry name" value="SOL NARAE, ISOFORM C"/>
    <property type="match status" value="1"/>
</dbReference>
<feature type="active site" evidence="8">
    <location>
        <position position="1221"/>
    </location>
</feature>
<evidence type="ECO:0000256" key="8">
    <source>
        <dbReference type="PROSITE-ProRule" id="PRU00276"/>
    </source>
</evidence>
<accession>A0ABD2BPJ8</accession>
<dbReference type="PANTHER" id="PTHR11905">
    <property type="entry name" value="ADAM A DISINTEGRIN AND METALLOPROTEASE DOMAIN"/>
    <property type="match status" value="1"/>
</dbReference>
<keyword evidence="1" id="KW-0645">Protease</keyword>
<dbReference type="SMART" id="SM00608">
    <property type="entry name" value="ACR"/>
    <property type="match status" value="1"/>
</dbReference>
<evidence type="ECO:0000256" key="6">
    <source>
        <dbReference type="ARBA" id="ARBA00023157"/>
    </source>
</evidence>
<feature type="binding site" evidence="8">
    <location>
        <position position="465"/>
    </location>
    <ligand>
        <name>Zn(2+)</name>
        <dbReference type="ChEBI" id="CHEBI:29105"/>
        <note>catalytic</note>
    </ligand>
</feature>
<feature type="binding site" evidence="8">
    <location>
        <position position="1230"/>
    </location>
    <ligand>
        <name>Zn(2+)</name>
        <dbReference type="ChEBI" id="CHEBI:29105"/>
        <note>catalytic</note>
    </ligand>
</feature>
<evidence type="ECO:0000256" key="7">
    <source>
        <dbReference type="ARBA" id="ARBA00023180"/>
    </source>
</evidence>
<gene>
    <name evidence="11" type="ORF">V1477_013787</name>
</gene>
<evidence type="ECO:0000256" key="9">
    <source>
        <dbReference type="SAM" id="MobiDB-lite"/>
    </source>
</evidence>
<keyword evidence="2 8" id="KW-0479">Metal-binding</keyword>
<dbReference type="Gene3D" id="3.40.390.10">
    <property type="entry name" value="Collagenase (Catalytic Domain)"/>
    <property type="match status" value="2"/>
</dbReference>
<dbReference type="InterPro" id="IPR024079">
    <property type="entry name" value="MetalloPept_cat_dom_sf"/>
</dbReference>
<evidence type="ECO:0000256" key="4">
    <source>
        <dbReference type="ARBA" id="ARBA00022833"/>
    </source>
</evidence>
<dbReference type="CDD" id="cd04272">
    <property type="entry name" value="ZnMc_salivary_gland_MPs"/>
    <property type="match status" value="1"/>
</dbReference>
<dbReference type="Pfam" id="PF17771">
    <property type="entry name" value="ADAMTS_CR_2"/>
    <property type="match status" value="2"/>
</dbReference>
<reference evidence="11 12" key="1">
    <citation type="journal article" date="2024" name="Ann. Entomol. Soc. Am.">
        <title>Genomic analyses of the southern and eastern yellowjacket wasps (Hymenoptera: Vespidae) reveal evolutionary signatures of social life.</title>
        <authorList>
            <person name="Catto M.A."/>
            <person name="Caine P.B."/>
            <person name="Orr S.E."/>
            <person name="Hunt B.G."/>
            <person name="Goodisman M.A.D."/>
        </authorList>
    </citation>
    <scope>NUCLEOTIDE SEQUENCE [LARGE SCALE GENOMIC DNA]</scope>
    <source>
        <strain evidence="11">232</strain>
        <tissue evidence="11">Head and thorax</tissue>
    </source>
</reference>
<dbReference type="GO" id="GO:0008237">
    <property type="term" value="F:metallopeptidase activity"/>
    <property type="evidence" value="ECO:0007669"/>
    <property type="project" value="UniProtKB-KW"/>
</dbReference>
<feature type="binding site" evidence="8">
    <location>
        <position position="469"/>
    </location>
    <ligand>
        <name>Zn(2+)</name>
        <dbReference type="ChEBI" id="CHEBI:29105"/>
        <note>catalytic</note>
    </ligand>
</feature>
<feature type="binding site" evidence="8">
    <location>
        <position position="1224"/>
    </location>
    <ligand>
        <name>Zn(2+)</name>
        <dbReference type="ChEBI" id="CHEBI:29105"/>
        <note>catalytic</note>
    </ligand>
</feature>
<comment type="caution">
    <text evidence="8">Lacks conserved residue(s) required for the propagation of feature annotation.</text>
</comment>
<evidence type="ECO:0000256" key="1">
    <source>
        <dbReference type="ARBA" id="ARBA00022670"/>
    </source>
</evidence>
<evidence type="ECO:0000256" key="5">
    <source>
        <dbReference type="ARBA" id="ARBA00023049"/>
    </source>
</evidence>
<dbReference type="EMBL" id="JAYRBN010000071">
    <property type="protein sequence ID" value="KAL2734610.1"/>
    <property type="molecule type" value="Genomic_DNA"/>
</dbReference>
<evidence type="ECO:0000259" key="10">
    <source>
        <dbReference type="PROSITE" id="PS50215"/>
    </source>
</evidence>
<keyword evidence="4 8" id="KW-0862">Zinc</keyword>
<feature type="binding site" evidence="8">
    <location>
        <position position="475"/>
    </location>
    <ligand>
        <name>Zn(2+)</name>
        <dbReference type="ChEBI" id="CHEBI:29105"/>
        <note>catalytic</note>
    </ligand>
</feature>
<dbReference type="Gene3D" id="3.40.1620.60">
    <property type="match status" value="2"/>
</dbReference>
<sequence length="1494" mass="170303">MEKKEEKKKDEETDTIDPGQNLKLMRKYNIVLPYGEHIIIYFRQFTLKYVLVNIDIINAYNILIQCVYFIEVNEFIFKESKYVNNIHEHMTREEMLSVFHTGHESVPSYEIVPVLHSMSKRSPEKKTEIHLKAFGSDISLMLKPTRGLLSPNQLPMWTVTKNDSHPDGLRYERVLETDTDIGDIYQDTRNMASILLHQDANGKVLVDGNIGSELVIRPLPERVIQEIVNKNISLMNPTLLPNVTNAMMNDLNYTSHHVVYKKYHKPIDDEYSDYALMEPDHLAKKYRKKRSLINRSKREAPYVIYPEILCIVDYDGYRLHGGDNVQIKRYFVSFWNGVDLRYKLLKGPKIRISIAGIIISRGRDATPYLERNRVGRDAIDSAAALTDMGKYLFRERRLPVYDIAVAVTKLDMCRRQYANDVCNRGTAGFAYVGGACVVNKRLEKVNSVAIIEDTGGFSGIIVAAHEVGHLLGAVHDGSPPPSYLGGPGAEKCRWEDGYIMSDLRHTEKGFKWSHCSVSSFHHFLNGDTATCLYNAPHEDEALPRVLPGKLLSLDAQCRKDRGTSACFKDDRVCAQLFCFDAGSGYCVAYRPAAEGSPCGDGQYCLNGKCVAEHENIIPDYTQNIPTYVRRDGSFGPPANNRPIFAQYNNTDYRYPWEGTTYTSPKSKFKYSPYITPNLLTSSTTTTTTTTTTNLKRQYTPTSTVYKYTYTTANNLLAINDKIKNNSNYNNNNNNNNFGKINNGVNRTTTTSKKNNRYNFNFRYNVNSTPKVVNNPNDVNYPKIIPFKRKTTPTMTPFSPTTLALLQNGLQNGQQNGGRETEGDECTDLGPDCLDLIDRLGTWLCHLQSLHEYMTPEEVMAVFHTSHEEVPDYDVVPIQHTVHRRNLDDNQEIQFKAFDRDIKLYLTPTEGILASENTPVWTISSNPNYPEGLKYDLIPNAMKNIGRTFHDMNNTASILMQLDANRRLHLNGIISSVNKVIRRLPQRILHDVLYNEKNLYKPYHTKNVTKNDDLAYTYHHVIYEIPKNRKKHYKEFKLSNPSKRINNTGHKHNVPDVIYPEILIIMDNSEYALVGKDIKHAIRYILSFWNGVDLRYRLLNNPKIRFNIAGIVIALDNNATSYMERNRLESESLMVDVDKALREMADYIYRETRFPIGFYDIAITMTQLDICNMVDDYCDDSTLGYAYVSGACNRQDDKKTSEMAGIVEDNGGFSGIIPAAHEIGHLIGARHDGNPTYATNCSEHDGYIMTSGLMLNENGFEWSNCSINAFYTFLSEDRAKCLYNEPVNGHSLPRILPGKLMSLDYQCKKVHGHEAKACNTDHTVCTRLDCLVPGSERACTAIAPAAEGSSCGKGVFCLNGKCVLEGSYMKSNDKKFWLRRFQPLFKLQKIVKPFKLRFLDISLSHYEKYQNLFYYVYHLIIFGSIPISSYNSLLVPGKFTIQNHSNNENCSNMFISRTILSIIMMEIVYSALGNRTNDSQLSTKLNIQAFLKNHY</sequence>
<comment type="caution">
    <text evidence="11">The sequence shown here is derived from an EMBL/GenBank/DDBJ whole genome shotgun (WGS) entry which is preliminary data.</text>
</comment>
<dbReference type="InterPro" id="IPR041645">
    <property type="entry name" value="ADAMTS_CR_2"/>
</dbReference>
<keyword evidence="12" id="KW-1185">Reference proteome</keyword>
<dbReference type="InterPro" id="IPR034030">
    <property type="entry name" value="ZnMc_salivary_gland_MPs"/>
</dbReference>
<feature type="domain" description="Peptidase M12B" evidence="10">
    <location>
        <begin position="304"/>
        <end position="536"/>
    </location>
</feature>
<feature type="domain" description="Peptidase M12B" evidence="10">
    <location>
        <begin position="1057"/>
        <end position="1285"/>
    </location>
</feature>
<keyword evidence="6" id="KW-1015">Disulfide bond</keyword>
<evidence type="ECO:0000313" key="12">
    <source>
        <dbReference type="Proteomes" id="UP001607303"/>
    </source>
</evidence>
<feature type="active site" evidence="8">
    <location>
        <position position="466"/>
    </location>
</feature>
<organism evidence="11 12">
    <name type="scientific">Vespula maculifrons</name>
    <name type="common">Eastern yellow jacket</name>
    <name type="synonym">Wasp</name>
    <dbReference type="NCBI Taxonomy" id="7453"/>
    <lineage>
        <taxon>Eukaryota</taxon>
        <taxon>Metazoa</taxon>
        <taxon>Ecdysozoa</taxon>
        <taxon>Arthropoda</taxon>
        <taxon>Hexapoda</taxon>
        <taxon>Insecta</taxon>
        <taxon>Pterygota</taxon>
        <taxon>Neoptera</taxon>
        <taxon>Endopterygota</taxon>
        <taxon>Hymenoptera</taxon>
        <taxon>Apocrita</taxon>
        <taxon>Aculeata</taxon>
        <taxon>Vespoidea</taxon>
        <taxon>Vespidae</taxon>
        <taxon>Vespinae</taxon>
        <taxon>Vespula</taxon>
    </lineage>
</organism>
<evidence type="ECO:0000313" key="11">
    <source>
        <dbReference type="EMBL" id="KAL2734610.1"/>
    </source>
</evidence>
<keyword evidence="7" id="KW-0325">Glycoprotein</keyword>
<feature type="region of interest" description="Disordered" evidence="9">
    <location>
        <begin position="733"/>
        <end position="752"/>
    </location>
</feature>